<dbReference type="EMBL" id="AFZB01000005">
    <property type="protein sequence ID" value="EGW55196.1"/>
    <property type="molecule type" value="Genomic_DNA"/>
</dbReference>
<evidence type="ECO:0000256" key="1">
    <source>
        <dbReference type="SAM" id="Phobius"/>
    </source>
</evidence>
<keyword evidence="1" id="KW-0812">Transmembrane</keyword>
<accession>G2FDB0</accession>
<feature type="transmembrane region" description="Helical" evidence="1">
    <location>
        <begin position="23"/>
        <end position="44"/>
    </location>
</feature>
<keyword evidence="3" id="KW-1185">Reference proteome</keyword>
<proteinExistence type="predicted"/>
<keyword evidence="1" id="KW-0472">Membrane</keyword>
<organism evidence="2 3">
    <name type="scientific">endosymbiont of Tevnia jerichonana</name>
    <name type="common">vent Tica</name>
    <dbReference type="NCBI Taxonomy" id="1049564"/>
    <lineage>
        <taxon>Bacteria</taxon>
        <taxon>Pseudomonadati</taxon>
        <taxon>Pseudomonadota</taxon>
        <taxon>Gammaproteobacteria</taxon>
        <taxon>sulfur-oxidizing symbionts</taxon>
    </lineage>
</organism>
<protein>
    <submittedName>
        <fullName evidence="2">Uncharacterized protein</fullName>
    </submittedName>
</protein>
<evidence type="ECO:0000313" key="3">
    <source>
        <dbReference type="Proteomes" id="UP000005167"/>
    </source>
</evidence>
<evidence type="ECO:0000313" key="2">
    <source>
        <dbReference type="EMBL" id="EGW55196.1"/>
    </source>
</evidence>
<reference evidence="2 3" key="1">
    <citation type="journal article" date="2011" name="ISME J.">
        <title>The endosymbionts of the deep-sea tubeworms Riftia pachyptila and Tevnia jerichonana share an identical physiology as revealed by proteogenomic analyses.</title>
        <authorList>
            <person name="Gardebrecht A."/>
            <person name="Markert S."/>
            <person name="Felbeck H."/>
            <person name="Thuermer A."/>
            <person name="Albrecht D."/>
            <person name="Wollherr A."/>
            <person name="Kabisch J."/>
            <person name="Lehmann R."/>
            <person name="Daniel R."/>
            <person name="Liesegang H."/>
            <person name="Hecker M."/>
            <person name="Sievert S.M."/>
            <person name="Schweder T."/>
        </authorList>
    </citation>
    <scope>NUCLEOTIDE SEQUENCE [LARGE SCALE GENOMIC DNA]</scope>
</reference>
<gene>
    <name evidence="2" type="ORF">TevJSym_ae00530</name>
</gene>
<dbReference type="AlphaFoldDB" id="G2FDB0"/>
<comment type="caution">
    <text evidence="2">The sequence shown here is derived from an EMBL/GenBank/DDBJ whole genome shotgun (WGS) entry which is preliminary data.</text>
</comment>
<keyword evidence="1" id="KW-1133">Transmembrane helix</keyword>
<dbReference type="Proteomes" id="UP000005167">
    <property type="component" value="Unassembled WGS sequence"/>
</dbReference>
<name>G2FDB0_9GAMM</name>
<sequence>MKGQSLHPDPGTVALFVIQMNTVFLFMTVFILMLIFMAMFIAVVSL</sequence>